<protein>
    <submittedName>
        <fullName evidence="1">Uncharacterized protein</fullName>
    </submittedName>
</protein>
<evidence type="ECO:0000313" key="2">
    <source>
        <dbReference type="Proteomes" id="UP000308600"/>
    </source>
</evidence>
<dbReference type="EMBL" id="ML208262">
    <property type="protein sequence ID" value="TFK75573.1"/>
    <property type="molecule type" value="Genomic_DNA"/>
</dbReference>
<proteinExistence type="predicted"/>
<accession>A0ACD3BC08</accession>
<organism evidence="1 2">
    <name type="scientific">Pluteus cervinus</name>
    <dbReference type="NCBI Taxonomy" id="181527"/>
    <lineage>
        <taxon>Eukaryota</taxon>
        <taxon>Fungi</taxon>
        <taxon>Dikarya</taxon>
        <taxon>Basidiomycota</taxon>
        <taxon>Agaricomycotina</taxon>
        <taxon>Agaricomycetes</taxon>
        <taxon>Agaricomycetidae</taxon>
        <taxon>Agaricales</taxon>
        <taxon>Pluteineae</taxon>
        <taxon>Pluteaceae</taxon>
        <taxon>Pluteus</taxon>
    </lineage>
</organism>
<gene>
    <name evidence="1" type="ORF">BDN72DRAFT_445194</name>
</gene>
<reference evidence="1 2" key="1">
    <citation type="journal article" date="2019" name="Nat. Ecol. Evol.">
        <title>Megaphylogeny resolves global patterns of mushroom evolution.</title>
        <authorList>
            <person name="Varga T."/>
            <person name="Krizsan K."/>
            <person name="Foldi C."/>
            <person name="Dima B."/>
            <person name="Sanchez-Garcia M."/>
            <person name="Sanchez-Ramirez S."/>
            <person name="Szollosi G.J."/>
            <person name="Szarkandi J.G."/>
            <person name="Papp V."/>
            <person name="Albert L."/>
            <person name="Andreopoulos W."/>
            <person name="Angelini C."/>
            <person name="Antonin V."/>
            <person name="Barry K.W."/>
            <person name="Bougher N.L."/>
            <person name="Buchanan P."/>
            <person name="Buyck B."/>
            <person name="Bense V."/>
            <person name="Catcheside P."/>
            <person name="Chovatia M."/>
            <person name="Cooper J."/>
            <person name="Damon W."/>
            <person name="Desjardin D."/>
            <person name="Finy P."/>
            <person name="Geml J."/>
            <person name="Haridas S."/>
            <person name="Hughes K."/>
            <person name="Justo A."/>
            <person name="Karasinski D."/>
            <person name="Kautmanova I."/>
            <person name="Kiss B."/>
            <person name="Kocsube S."/>
            <person name="Kotiranta H."/>
            <person name="LaButti K.M."/>
            <person name="Lechner B.E."/>
            <person name="Liimatainen K."/>
            <person name="Lipzen A."/>
            <person name="Lukacs Z."/>
            <person name="Mihaltcheva S."/>
            <person name="Morgado L.N."/>
            <person name="Niskanen T."/>
            <person name="Noordeloos M.E."/>
            <person name="Ohm R.A."/>
            <person name="Ortiz-Santana B."/>
            <person name="Ovrebo C."/>
            <person name="Racz N."/>
            <person name="Riley R."/>
            <person name="Savchenko A."/>
            <person name="Shiryaev A."/>
            <person name="Soop K."/>
            <person name="Spirin V."/>
            <person name="Szebenyi C."/>
            <person name="Tomsovsky M."/>
            <person name="Tulloss R.E."/>
            <person name="Uehling J."/>
            <person name="Grigoriev I.V."/>
            <person name="Vagvolgyi C."/>
            <person name="Papp T."/>
            <person name="Martin F.M."/>
            <person name="Miettinen O."/>
            <person name="Hibbett D.S."/>
            <person name="Nagy L.G."/>
        </authorList>
    </citation>
    <scope>NUCLEOTIDE SEQUENCE [LARGE SCALE GENOMIC DNA]</scope>
    <source>
        <strain evidence="1 2">NL-1719</strain>
    </source>
</reference>
<keyword evidence="2" id="KW-1185">Reference proteome</keyword>
<sequence>MHTTGVTHGVAWQSDREKRTLMDHDITSRQSKCNFPRSDGSIAMNESIYAGHRESAYVVGGLFGVCIDFYYLFLDCLRGD</sequence>
<evidence type="ECO:0000313" key="1">
    <source>
        <dbReference type="EMBL" id="TFK75573.1"/>
    </source>
</evidence>
<name>A0ACD3BC08_9AGAR</name>
<dbReference type="Proteomes" id="UP000308600">
    <property type="component" value="Unassembled WGS sequence"/>
</dbReference>